<protein>
    <submittedName>
        <fullName evidence="6">Peptidase M14</fullName>
    </submittedName>
</protein>
<feature type="domain" description="Succinylglutamate desuccinylase/Aspartoacylase catalytic" evidence="5">
    <location>
        <begin position="40"/>
        <end position="142"/>
    </location>
</feature>
<evidence type="ECO:0000256" key="4">
    <source>
        <dbReference type="ARBA" id="ARBA00022833"/>
    </source>
</evidence>
<keyword evidence="7" id="KW-1185">Reference proteome</keyword>
<comment type="caution">
    <text evidence="6">The sequence shown here is derived from an EMBL/GenBank/DDBJ whole genome shotgun (WGS) entry which is preliminary data.</text>
</comment>
<comment type="cofactor">
    <cofactor evidence="1">
        <name>Zn(2+)</name>
        <dbReference type="ChEBI" id="CHEBI:29105"/>
    </cofactor>
</comment>
<sequence length="341" mass="38487">MLSIIDHLPPGLLEVTPVQLNQVLTGPTLIHLKGRREPPLFISVLLHGDEITGFLALQALLRRYTERGLPRSLSLFIGNVAAACDGCRRFDTQPDYNRIWKGGDTPEHAMAQQILEKMREREVFACVDAHNNTGLNPHYACITHLEQGFLHLASLFSRTVVYFQRPENVLSRAFGDLCPSITVECGQPCTKYSVSHTLEFLEACLHLSEIPQHPVDDIDLYHTIATVRVPAKLSFGFGDCQRELCLIANLDHLNFQELPVGTLLGKLNISSEQYFEVVDEKGHNVTAQYFKVDKQEIRTICPVIPAMFTVNEQAIRQDCIGYLMERLKKGVQDLSWTRPPK</sequence>
<dbReference type="Pfam" id="PF24827">
    <property type="entry name" value="AstE_AspA_cat"/>
    <property type="match status" value="1"/>
</dbReference>
<dbReference type="SUPFAM" id="SSF53187">
    <property type="entry name" value="Zn-dependent exopeptidases"/>
    <property type="match status" value="1"/>
</dbReference>
<evidence type="ECO:0000256" key="1">
    <source>
        <dbReference type="ARBA" id="ARBA00001947"/>
    </source>
</evidence>
<organism evidence="6 7">
    <name type="scientific">Candidatus Thiomargarita nelsonii</name>
    <dbReference type="NCBI Taxonomy" id="1003181"/>
    <lineage>
        <taxon>Bacteria</taxon>
        <taxon>Pseudomonadati</taxon>
        <taxon>Pseudomonadota</taxon>
        <taxon>Gammaproteobacteria</taxon>
        <taxon>Thiotrichales</taxon>
        <taxon>Thiotrichaceae</taxon>
        <taxon>Thiomargarita</taxon>
    </lineage>
</organism>
<dbReference type="GO" id="GO:0016788">
    <property type="term" value="F:hydrolase activity, acting on ester bonds"/>
    <property type="evidence" value="ECO:0007669"/>
    <property type="project" value="InterPro"/>
</dbReference>
<evidence type="ECO:0000259" key="5">
    <source>
        <dbReference type="Pfam" id="PF24827"/>
    </source>
</evidence>
<dbReference type="GO" id="GO:0046872">
    <property type="term" value="F:metal ion binding"/>
    <property type="evidence" value="ECO:0007669"/>
    <property type="project" value="UniProtKB-KW"/>
</dbReference>
<proteinExistence type="predicted"/>
<dbReference type="AlphaFoldDB" id="A0A0A6PLX4"/>
<evidence type="ECO:0000313" key="6">
    <source>
        <dbReference type="EMBL" id="KHD08223.1"/>
    </source>
</evidence>
<keyword evidence="2" id="KW-0479">Metal-binding</keyword>
<dbReference type="Gene3D" id="3.40.630.10">
    <property type="entry name" value="Zn peptidases"/>
    <property type="match status" value="1"/>
</dbReference>
<dbReference type="InterPro" id="IPR055438">
    <property type="entry name" value="AstE_AspA_cat"/>
</dbReference>
<dbReference type="EMBL" id="JSZA02000080">
    <property type="protein sequence ID" value="KHD08223.1"/>
    <property type="molecule type" value="Genomic_DNA"/>
</dbReference>
<dbReference type="CDD" id="cd06256">
    <property type="entry name" value="M14_ASTE_ASPA-like"/>
    <property type="match status" value="1"/>
</dbReference>
<gene>
    <name evidence="6" type="ORF">PN36_19425</name>
</gene>
<keyword evidence="3" id="KW-0378">Hydrolase</keyword>
<keyword evidence="4" id="KW-0862">Zinc</keyword>
<dbReference type="Proteomes" id="UP000030428">
    <property type="component" value="Unassembled WGS sequence"/>
</dbReference>
<name>A0A0A6PLX4_9GAMM</name>
<reference evidence="6 7" key="1">
    <citation type="journal article" date="2016" name="Front. Microbiol.">
        <title>Single-Cell (Meta-)Genomics of a Dimorphic Candidatus Thiomargarita nelsonii Reveals Genomic Plasticity.</title>
        <authorList>
            <person name="Flood B.E."/>
            <person name="Fliss P."/>
            <person name="Jones D.S."/>
            <person name="Dick G.J."/>
            <person name="Jain S."/>
            <person name="Kaster A.K."/>
            <person name="Winkel M."/>
            <person name="Mussmann M."/>
            <person name="Bailey J."/>
        </authorList>
    </citation>
    <scope>NUCLEOTIDE SEQUENCE [LARGE SCALE GENOMIC DNA]</scope>
    <source>
        <strain evidence="6">Hydrate Ridge</strain>
    </source>
</reference>
<accession>A0A0A6PLX4</accession>
<evidence type="ECO:0000256" key="2">
    <source>
        <dbReference type="ARBA" id="ARBA00022723"/>
    </source>
</evidence>
<evidence type="ECO:0000313" key="7">
    <source>
        <dbReference type="Proteomes" id="UP000030428"/>
    </source>
</evidence>
<evidence type="ECO:0000256" key="3">
    <source>
        <dbReference type="ARBA" id="ARBA00022801"/>
    </source>
</evidence>